<accession>U6L4V8</accession>
<reference evidence="2" key="1">
    <citation type="submission" date="2013-10" db="EMBL/GenBank/DDBJ databases">
        <title>Genomic analysis of the causative agents of coccidiosis in chickens.</title>
        <authorList>
            <person name="Reid A.J."/>
            <person name="Blake D."/>
            <person name="Billington K."/>
            <person name="Browne H."/>
            <person name="Dunn M."/>
            <person name="Hung S."/>
            <person name="Kawahara F."/>
            <person name="Miranda-Saavedra D."/>
            <person name="Mourier T."/>
            <person name="Nagra H."/>
            <person name="Otto T.D."/>
            <person name="Rawlings N."/>
            <person name="Sanchez A."/>
            <person name="Sanders M."/>
            <person name="Subramaniam C."/>
            <person name="Tay Y."/>
            <person name="Dear P."/>
            <person name="Doerig C."/>
            <person name="Gruber A."/>
            <person name="Parkinson J."/>
            <person name="Shirley M."/>
            <person name="Wan K.L."/>
            <person name="Berriman M."/>
            <person name="Tomley F."/>
            <person name="Pain A."/>
        </authorList>
    </citation>
    <scope>NUCLEOTIDE SEQUENCE [LARGE SCALE GENOMIC DNA]</scope>
    <source>
        <strain evidence="2">Houghton</strain>
    </source>
</reference>
<protein>
    <submittedName>
        <fullName evidence="2">Uncharacterized protein</fullName>
    </submittedName>
</protein>
<dbReference type="VEuPathDB" id="ToxoDB:ETH_00000615"/>
<organism evidence="2 3">
    <name type="scientific">Eimeria tenella</name>
    <name type="common">Coccidian parasite</name>
    <dbReference type="NCBI Taxonomy" id="5802"/>
    <lineage>
        <taxon>Eukaryota</taxon>
        <taxon>Sar</taxon>
        <taxon>Alveolata</taxon>
        <taxon>Apicomplexa</taxon>
        <taxon>Conoidasida</taxon>
        <taxon>Coccidia</taxon>
        <taxon>Eucoccidiorida</taxon>
        <taxon>Eimeriorina</taxon>
        <taxon>Eimeriidae</taxon>
        <taxon>Eimeria</taxon>
    </lineage>
</organism>
<keyword evidence="3" id="KW-1185">Reference proteome</keyword>
<reference evidence="2" key="2">
    <citation type="submission" date="2013-10" db="EMBL/GenBank/DDBJ databases">
        <authorList>
            <person name="Aslett M."/>
        </authorList>
    </citation>
    <scope>NUCLEOTIDE SEQUENCE [LARGE SCALE GENOMIC DNA]</scope>
    <source>
        <strain evidence="2">Houghton</strain>
    </source>
</reference>
<gene>
    <name evidence="2" type="ORF">ETH_00000615</name>
</gene>
<dbReference type="EMBL" id="HG676763">
    <property type="protein sequence ID" value="CDJ44248.1"/>
    <property type="molecule type" value="Genomic_DNA"/>
</dbReference>
<dbReference type="VEuPathDB" id="ToxoDB:ETH2_1504200"/>
<feature type="coiled-coil region" evidence="1">
    <location>
        <begin position="39"/>
        <end position="73"/>
    </location>
</feature>
<proteinExistence type="predicted"/>
<dbReference type="AlphaFoldDB" id="U6L4V8"/>
<sequence length="283" mass="30865">MANCLPQLLLLLKEQHEKVLQAEAAEAQVAAHHSQQQAAAAADGALQQQEQQQEQQQQQLVAAKAAKKQQRSEELLLVTVLHGCLLLHAPDAQQQQQLQQQQQHHQLLLLLLQQQQQKQQMQLPPGYSAVALKEWIPQLVQTFCCLSGSKSEGERTLLAEALVHLQLCFPCCSSSSNSSSCSSSSCCCICEAVHGFLNGATPEEKLTGLAVVREGAARSVKFNKSLKSGFLACLTAEDLRVRRLAVTTLGCMYTSTLSALWGLPAETETLAAHLLQALELEKI</sequence>
<evidence type="ECO:0000313" key="3">
    <source>
        <dbReference type="Proteomes" id="UP000030747"/>
    </source>
</evidence>
<evidence type="ECO:0000313" key="2">
    <source>
        <dbReference type="EMBL" id="CDJ44248.1"/>
    </source>
</evidence>
<dbReference type="GeneID" id="25249349"/>
<keyword evidence="1" id="KW-0175">Coiled coil</keyword>
<dbReference type="Proteomes" id="UP000030747">
    <property type="component" value="Unassembled WGS sequence"/>
</dbReference>
<evidence type="ECO:0000256" key="1">
    <source>
        <dbReference type="SAM" id="Coils"/>
    </source>
</evidence>
<name>U6L4V8_EIMTE</name>
<dbReference type="RefSeq" id="XP_013234997.1">
    <property type="nucleotide sequence ID" value="XM_013379543.1"/>
</dbReference>